<organism evidence="1 2">
    <name type="scientific">Paenibacillus plantarum</name>
    <dbReference type="NCBI Taxonomy" id="2654975"/>
    <lineage>
        <taxon>Bacteria</taxon>
        <taxon>Bacillati</taxon>
        <taxon>Bacillota</taxon>
        <taxon>Bacilli</taxon>
        <taxon>Bacillales</taxon>
        <taxon>Paenibacillaceae</taxon>
        <taxon>Paenibacillus</taxon>
    </lineage>
</organism>
<comment type="caution">
    <text evidence="1">The sequence shown here is derived from an EMBL/GenBank/DDBJ whole genome shotgun (WGS) entry which is preliminary data.</text>
</comment>
<name>A0ABX1XA78_9BACL</name>
<dbReference type="EMBL" id="WHNY01000043">
    <property type="protein sequence ID" value="NOU65347.1"/>
    <property type="molecule type" value="Genomic_DNA"/>
</dbReference>
<dbReference type="Proteomes" id="UP000653578">
    <property type="component" value="Unassembled WGS sequence"/>
</dbReference>
<dbReference type="Pfam" id="PF07070">
    <property type="entry name" value="Spo0M"/>
    <property type="match status" value="1"/>
</dbReference>
<reference evidence="1 2" key="1">
    <citation type="submission" date="2019-10" db="EMBL/GenBank/DDBJ databases">
        <title>Description of Paenibacillus humi sp. nov.</title>
        <authorList>
            <person name="Carlier A."/>
            <person name="Qi S."/>
        </authorList>
    </citation>
    <scope>NUCLEOTIDE SEQUENCE [LARGE SCALE GENOMIC DNA]</scope>
    <source>
        <strain evidence="1 2">LMG 31461</strain>
    </source>
</reference>
<keyword evidence="2" id="KW-1185">Reference proteome</keyword>
<dbReference type="PANTHER" id="PTHR40053:SF1">
    <property type="entry name" value="SPORULATION-CONTROL PROTEIN SPO0M"/>
    <property type="match status" value="1"/>
</dbReference>
<accession>A0ABX1XA78</accession>
<protein>
    <submittedName>
        <fullName evidence="1">Sporulation protein</fullName>
    </submittedName>
</protein>
<evidence type="ECO:0000313" key="1">
    <source>
        <dbReference type="EMBL" id="NOU65347.1"/>
    </source>
</evidence>
<dbReference type="InterPro" id="IPR009776">
    <property type="entry name" value="Spore_0_M"/>
</dbReference>
<sequence length="266" mass="30379">MSFFKKMMAKVGIGNIDIDTQFHTEAFIPGELVEGVIIAKGGSVEQKVDKIYFQIMTEYRKPSPIDNEPNRMVTETVVIANILLGESFVFEPGESIEIPFQFVLPHETPISIGVSKIWIRTGMDIDNAVDPSDRDNIEVLAHPHTSAIFEALEELGFYVHKAENEYFPKHNYYLPFIQNFEFVPYKNSEFSRSVEELELVFYPDENGVKVLLEFDRKARGFSGLLAEMLDMDESHHRYYFSADELEEGTSAVANQFRGIFNNLLGV</sequence>
<dbReference type="RefSeq" id="WP_171631320.1">
    <property type="nucleotide sequence ID" value="NZ_WHNY01000043.1"/>
</dbReference>
<proteinExistence type="predicted"/>
<gene>
    <name evidence="1" type="ORF">GC096_15035</name>
</gene>
<dbReference type="PANTHER" id="PTHR40053">
    <property type="entry name" value="SPORULATION-CONTROL PROTEIN SPO0M"/>
    <property type="match status" value="1"/>
</dbReference>
<evidence type="ECO:0000313" key="2">
    <source>
        <dbReference type="Proteomes" id="UP000653578"/>
    </source>
</evidence>